<proteinExistence type="predicted"/>
<feature type="transmembrane region" description="Helical" evidence="1">
    <location>
        <begin position="94"/>
        <end position="113"/>
    </location>
</feature>
<comment type="caution">
    <text evidence="2">The sequence shown here is derived from an EMBL/GenBank/DDBJ whole genome shotgun (WGS) entry which is preliminary data.</text>
</comment>
<evidence type="ECO:0000313" key="3">
    <source>
        <dbReference type="Proteomes" id="UP000275473"/>
    </source>
</evidence>
<feature type="transmembrane region" description="Helical" evidence="1">
    <location>
        <begin position="53"/>
        <end position="74"/>
    </location>
</feature>
<evidence type="ECO:0000313" key="2">
    <source>
        <dbReference type="EMBL" id="RNF40348.1"/>
    </source>
</evidence>
<feature type="transmembrane region" description="Helical" evidence="1">
    <location>
        <begin position="144"/>
        <end position="163"/>
    </location>
</feature>
<dbReference type="OrthoDB" id="2703588at2"/>
<sequence length="165" mass="18316">MFWIVHQIVLSVHILLGITWVGGILFVGWGVFPAAEKLDYISRQRFLISLMQGVHHLFTLVGSGVIVTGVLLGTVLGPVRQLDSMFHSAYGHNLLMAFTVGVLTLLWGVFVSYRFSMKVLTHQTLWRMAENGYPRLLKNAMRSVAIVSGVEVLGFLGLVAIMLSF</sequence>
<gene>
    <name evidence="2" type="ORF">EEX84_02660</name>
</gene>
<dbReference type="Proteomes" id="UP000275473">
    <property type="component" value="Unassembled WGS sequence"/>
</dbReference>
<reference evidence="2 3" key="1">
    <citation type="journal article" date="2018" name="Int. J. Syst. Evol. Microbiol.">
        <title>Planococcus salinus sp. nov., a moderately halophilic bacterium isolated from a saline-alkali soil.</title>
        <authorList>
            <person name="Gan L."/>
        </authorList>
    </citation>
    <scope>NUCLEOTIDE SEQUENCE [LARGE SCALE GENOMIC DNA]</scope>
    <source>
        <strain evidence="2 3">LCB217</strain>
    </source>
</reference>
<keyword evidence="3" id="KW-1185">Reference proteome</keyword>
<dbReference type="AlphaFoldDB" id="A0A3M8P9J4"/>
<accession>A0A3M8P9J4</accession>
<keyword evidence="1" id="KW-0472">Membrane</keyword>
<evidence type="ECO:0000256" key="1">
    <source>
        <dbReference type="SAM" id="Phobius"/>
    </source>
</evidence>
<dbReference type="EMBL" id="RIAX01000002">
    <property type="protein sequence ID" value="RNF40348.1"/>
    <property type="molecule type" value="Genomic_DNA"/>
</dbReference>
<feature type="transmembrane region" description="Helical" evidence="1">
    <location>
        <begin position="12"/>
        <end position="32"/>
    </location>
</feature>
<dbReference type="RefSeq" id="WP_123164049.1">
    <property type="nucleotide sequence ID" value="NZ_RIAX01000002.1"/>
</dbReference>
<keyword evidence="1" id="KW-0812">Transmembrane</keyword>
<keyword evidence="1" id="KW-1133">Transmembrane helix</keyword>
<protein>
    <recommendedName>
        <fullName evidence="4">Copper resistance protein D domain-containing protein</fullName>
    </recommendedName>
</protein>
<name>A0A3M8P9J4_9BACL</name>
<evidence type="ECO:0008006" key="4">
    <source>
        <dbReference type="Google" id="ProtNLM"/>
    </source>
</evidence>
<organism evidence="2 3">
    <name type="scientific">Planococcus salinus</name>
    <dbReference type="NCBI Taxonomy" id="1848460"/>
    <lineage>
        <taxon>Bacteria</taxon>
        <taxon>Bacillati</taxon>
        <taxon>Bacillota</taxon>
        <taxon>Bacilli</taxon>
        <taxon>Bacillales</taxon>
        <taxon>Caryophanaceae</taxon>
        <taxon>Planococcus</taxon>
    </lineage>
</organism>